<sequence length="668" mass="76678">MSEKEHILRNMALLFPSEDTLVLQSVLTKSNWDLEKANDMLTEMSGTTKAKKLNGLSAHLEKFAHSKRKRALSSSDEEDVVQPQRPLAQQQHHNNNSAAKRKKVYVGSDDEVDYLAENDDLDSDDSDVHISDTGKDHILKFVQTSTQAELQAIQGCSRKKAELIVDNRPYSSWRELSNKFDSVKGLKTDLLKNIRELLQTRQVVGQLMNNCHEISQRIGQKVANLSNHQTIVTQPSSLNPSLHLKPYQMVGLNWLALLHEQKINGILADEMGLGKTVQAIAFLAHLRLLNKGPHLIVVPSSTLDNWIRELETWLPTAKLLCYYGSQEQRKDIRCSFNSNNVEELDIMLTTYNIVSSSPEDRHFFKKLHFYYVVFDEGHMLKNMKSQRYQSLIRINSTHKLLLTGTPLQNNLVLQQLPTKKEEVLHVPLSDSQQQYYTELVTKLSAEYNSTDQNHDSHQGSLMKLRKAANHPLLFRRHYTDEAIDVMSKVILKDPNYQQCDQLAVKEDMSYMSDFQLYQLCCKSPEFLGPHRLPPDLLVDSGKMKALDDLLPHIKSRGEKVLVFSQFTMMLDILEVYMDLRDYRWLRLDGSTPVADRKLMDNNLWCDRQDLIDQFSEDEEMFVFLLSTKAGGLGINLTAANNVIIHDIDFNPYNDKQAEDRCHRVGQTK</sequence>
<dbReference type="Gene3D" id="3.40.50.300">
    <property type="entry name" value="P-loop containing nucleotide triphosphate hydrolases"/>
    <property type="match status" value="1"/>
</dbReference>
<keyword evidence="6" id="KW-1185">Reference proteome</keyword>
<dbReference type="Gene3D" id="3.40.50.10810">
    <property type="entry name" value="Tandem AAA-ATPase domain"/>
    <property type="match status" value="1"/>
</dbReference>
<dbReference type="CDD" id="cd18793">
    <property type="entry name" value="SF2_C_SNF"/>
    <property type="match status" value="1"/>
</dbReference>
<accession>A0ABY6LD11</accession>
<gene>
    <name evidence="5" type="ORF">LAZ67_17001040</name>
</gene>
<dbReference type="PROSITE" id="PS51192">
    <property type="entry name" value="HELICASE_ATP_BIND_1"/>
    <property type="match status" value="1"/>
</dbReference>
<dbReference type="InterPro" id="IPR027417">
    <property type="entry name" value="P-loop_NTPase"/>
</dbReference>
<dbReference type="EMBL" id="CP092879">
    <property type="protein sequence ID" value="UYV79076.1"/>
    <property type="molecule type" value="Genomic_DNA"/>
</dbReference>
<evidence type="ECO:0000259" key="4">
    <source>
        <dbReference type="PROSITE" id="PS51194"/>
    </source>
</evidence>
<protein>
    <submittedName>
        <fullName evidence="5">SMARCAD1</fullName>
    </submittedName>
</protein>
<dbReference type="PANTHER" id="PTHR10799">
    <property type="entry name" value="SNF2/RAD54 HELICASE FAMILY"/>
    <property type="match status" value="1"/>
</dbReference>
<dbReference type="InterPro" id="IPR000330">
    <property type="entry name" value="SNF2_N"/>
</dbReference>
<dbReference type="PROSITE" id="PS51194">
    <property type="entry name" value="HELICASE_CTER"/>
    <property type="match status" value="1"/>
</dbReference>
<evidence type="ECO:0000259" key="3">
    <source>
        <dbReference type="PROSITE" id="PS51192"/>
    </source>
</evidence>
<dbReference type="SUPFAM" id="SSF52540">
    <property type="entry name" value="P-loop containing nucleoside triphosphate hydrolases"/>
    <property type="match status" value="2"/>
</dbReference>
<keyword evidence="1" id="KW-0378">Hydrolase</keyword>
<dbReference type="Pfam" id="PF00176">
    <property type="entry name" value="SNF2-rel_dom"/>
    <property type="match status" value="1"/>
</dbReference>
<dbReference type="SMART" id="SM00490">
    <property type="entry name" value="HELICc"/>
    <property type="match status" value="1"/>
</dbReference>
<evidence type="ECO:0000313" key="5">
    <source>
        <dbReference type="EMBL" id="UYV79076.1"/>
    </source>
</evidence>
<dbReference type="SUPFAM" id="SSF81585">
    <property type="entry name" value="PsbU/PolX domain-like"/>
    <property type="match status" value="1"/>
</dbReference>
<dbReference type="InterPro" id="IPR049730">
    <property type="entry name" value="SNF2/RAD54-like_C"/>
</dbReference>
<feature type="domain" description="Helicase ATP-binding" evidence="3">
    <location>
        <begin position="256"/>
        <end position="424"/>
    </location>
</feature>
<reference evidence="5 6" key="1">
    <citation type="submission" date="2022-01" db="EMBL/GenBank/DDBJ databases">
        <title>A chromosomal length assembly of Cordylochernes scorpioides.</title>
        <authorList>
            <person name="Zeh D."/>
            <person name="Zeh J."/>
        </authorList>
    </citation>
    <scope>NUCLEOTIDE SEQUENCE [LARGE SCALE GENOMIC DNA]</scope>
    <source>
        <strain evidence="5">IN4F17</strain>
        <tissue evidence="5">Whole Body</tissue>
    </source>
</reference>
<dbReference type="SMART" id="SM00487">
    <property type="entry name" value="DEXDc"/>
    <property type="match status" value="1"/>
</dbReference>
<name>A0ABY6LD11_9ARAC</name>
<dbReference type="Pfam" id="PF00271">
    <property type="entry name" value="Helicase_C"/>
    <property type="match status" value="1"/>
</dbReference>
<evidence type="ECO:0000256" key="2">
    <source>
        <dbReference type="SAM" id="MobiDB-lite"/>
    </source>
</evidence>
<dbReference type="InterPro" id="IPR038718">
    <property type="entry name" value="SNF2-like_sf"/>
</dbReference>
<feature type="domain" description="Helicase C-terminal" evidence="4">
    <location>
        <begin position="545"/>
        <end position="668"/>
    </location>
</feature>
<feature type="region of interest" description="Disordered" evidence="2">
    <location>
        <begin position="66"/>
        <end position="103"/>
    </location>
</feature>
<evidence type="ECO:0000256" key="1">
    <source>
        <dbReference type="ARBA" id="ARBA00022801"/>
    </source>
</evidence>
<dbReference type="Proteomes" id="UP001235939">
    <property type="component" value="Chromosome 17"/>
</dbReference>
<organism evidence="5 6">
    <name type="scientific">Cordylochernes scorpioides</name>
    <dbReference type="NCBI Taxonomy" id="51811"/>
    <lineage>
        <taxon>Eukaryota</taxon>
        <taxon>Metazoa</taxon>
        <taxon>Ecdysozoa</taxon>
        <taxon>Arthropoda</taxon>
        <taxon>Chelicerata</taxon>
        <taxon>Arachnida</taxon>
        <taxon>Pseudoscorpiones</taxon>
        <taxon>Cheliferoidea</taxon>
        <taxon>Chernetidae</taxon>
        <taxon>Cordylochernes</taxon>
    </lineage>
</organism>
<dbReference type="InterPro" id="IPR001650">
    <property type="entry name" value="Helicase_C-like"/>
</dbReference>
<feature type="compositionally biased region" description="Polar residues" evidence="2">
    <location>
        <begin position="87"/>
        <end position="98"/>
    </location>
</feature>
<dbReference type="InterPro" id="IPR014001">
    <property type="entry name" value="Helicase_ATP-bd"/>
</dbReference>
<dbReference type="Gene3D" id="1.10.150.320">
    <property type="entry name" value="Photosystem II 12 kDa extrinsic protein"/>
    <property type="match status" value="1"/>
</dbReference>
<proteinExistence type="predicted"/>
<evidence type="ECO:0000313" key="6">
    <source>
        <dbReference type="Proteomes" id="UP001235939"/>
    </source>
</evidence>